<evidence type="ECO:0000313" key="12">
    <source>
        <dbReference type="Proteomes" id="UP001562065"/>
    </source>
</evidence>
<keyword evidence="6 9" id="KW-0093">Biotin biosynthesis</keyword>
<evidence type="ECO:0000256" key="6">
    <source>
        <dbReference type="ARBA" id="ARBA00022756"/>
    </source>
</evidence>
<keyword evidence="11" id="KW-0012">Acyltransferase</keyword>
<dbReference type="PROSITE" id="PS00599">
    <property type="entry name" value="AA_TRANSFER_CLASS_2"/>
    <property type="match status" value="1"/>
</dbReference>
<evidence type="ECO:0000256" key="2">
    <source>
        <dbReference type="ARBA" id="ARBA00004746"/>
    </source>
</evidence>
<evidence type="ECO:0000256" key="5">
    <source>
        <dbReference type="ARBA" id="ARBA00022679"/>
    </source>
</evidence>
<keyword evidence="5 9" id="KW-0808">Transferase</keyword>
<dbReference type="EMBL" id="JBGCUO010000002">
    <property type="protein sequence ID" value="MEY1662986.1"/>
    <property type="molecule type" value="Genomic_DNA"/>
</dbReference>
<accession>A0ABV4AMI6</accession>
<comment type="similarity">
    <text evidence="3 9">Belongs to the class-II pyridoxal-phosphate-dependent aminotransferase family. BioF subfamily.</text>
</comment>
<feature type="binding site" evidence="9">
    <location>
        <position position="179"/>
    </location>
    <ligand>
        <name>pyridoxal 5'-phosphate</name>
        <dbReference type="ChEBI" id="CHEBI:597326"/>
    </ligand>
</feature>
<sequence>MADFSELRAALVARQQAQRYRTRLTQAAPCGRWADVDGERLLNFSSNDYLGLASDARVRTAFQRGVACHGVGSGASHLVCGHSSVHQALEDALADAVGQPRALLFSSGYMANYGVLTALLRSGDAVFQDRLNHASLLDGGLASGARFRRYPHNDAATLGEWLATSSAPRRLVVTDGVFSMDGDVAPLAALAAASERHNAWLMVDDAHGFGVLGSDGAGSVAAAGVAPQQVAVHMATLGKALGVYGAFVAGDEALIDYLIQFSRPYIYTTALPPALASAALTALTLMQTEPWRRDKLRALGAEFQRGLADLGLPPTGSDTAIQPIVLGDDRRTLQVAQRLRAAGLLVGAIRPPTVPDGAARLRVTLSASHELADVRLLLTALERALASPGPAASESR</sequence>
<dbReference type="InterPro" id="IPR015421">
    <property type="entry name" value="PyrdxlP-dep_Trfase_major"/>
</dbReference>
<protein>
    <recommendedName>
        <fullName evidence="9">8-amino-7-oxononanoate synthase</fullName>
        <shortName evidence="9">AONS</shortName>
        <ecNumber evidence="9">2.3.1.47</ecNumber>
    </recommendedName>
    <alternativeName>
        <fullName evidence="9">7-keto-8-amino-pelargonic acid synthase</fullName>
        <shortName evidence="9">7-KAP synthase</shortName>
        <shortName evidence="9">KAPA synthase</shortName>
    </alternativeName>
    <alternativeName>
        <fullName evidence="9">8-amino-7-ketopelargonate synthase</fullName>
    </alternativeName>
</protein>
<evidence type="ECO:0000256" key="3">
    <source>
        <dbReference type="ARBA" id="ARBA00010008"/>
    </source>
</evidence>
<proteinExistence type="inferred from homology"/>
<name>A0ABV4AMI6_9GAMM</name>
<dbReference type="Gene3D" id="3.40.640.10">
    <property type="entry name" value="Type I PLP-dependent aspartate aminotransferase-like (Major domain)"/>
    <property type="match status" value="1"/>
</dbReference>
<feature type="binding site" evidence="9">
    <location>
        <position position="207"/>
    </location>
    <ligand>
        <name>pyridoxal 5'-phosphate</name>
        <dbReference type="ChEBI" id="CHEBI:597326"/>
    </ligand>
</feature>
<gene>
    <name evidence="9 11" type="primary">bioF</name>
    <name evidence="11" type="ORF">AB5I84_12565</name>
</gene>
<dbReference type="EC" id="2.3.1.47" evidence="9"/>
<dbReference type="Gene3D" id="3.90.1150.10">
    <property type="entry name" value="Aspartate Aminotransferase, domain 1"/>
    <property type="match status" value="1"/>
</dbReference>
<dbReference type="InterPro" id="IPR004839">
    <property type="entry name" value="Aminotransferase_I/II_large"/>
</dbReference>
<dbReference type="InterPro" id="IPR050087">
    <property type="entry name" value="AON_synthase_class-II"/>
</dbReference>
<keyword evidence="12" id="KW-1185">Reference proteome</keyword>
<feature type="binding site" evidence="9">
    <location>
        <position position="133"/>
    </location>
    <ligand>
        <name>substrate</name>
    </ligand>
</feature>
<dbReference type="SUPFAM" id="SSF53383">
    <property type="entry name" value="PLP-dependent transferases"/>
    <property type="match status" value="1"/>
</dbReference>
<evidence type="ECO:0000256" key="8">
    <source>
        <dbReference type="ARBA" id="ARBA00047715"/>
    </source>
</evidence>
<dbReference type="GO" id="GO:0008710">
    <property type="term" value="F:8-amino-7-oxononanoate synthase activity"/>
    <property type="evidence" value="ECO:0007669"/>
    <property type="project" value="UniProtKB-EC"/>
</dbReference>
<dbReference type="HAMAP" id="MF_01693">
    <property type="entry name" value="BioF_aminotrans_2"/>
    <property type="match status" value="1"/>
</dbReference>
<keyword evidence="7 9" id="KW-0663">Pyridoxal phosphate</keyword>
<dbReference type="InterPro" id="IPR001917">
    <property type="entry name" value="Aminotrans_II_pyridoxalP_BS"/>
</dbReference>
<dbReference type="NCBIfam" id="TIGR00858">
    <property type="entry name" value="bioF"/>
    <property type="match status" value="1"/>
</dbReference>
<dbReference type="InterPro" id="IPR015422">
    <property type="entry name" value="PyrdxlP-dep_Trfase_small"/>
</dbReference>
<evidence type="ECO:0000259" key="10">
    <source>
        <dbReference type="Pfam" id="PF00155"/>
    </source>
</evidence>
<dbReference type="Pfam" id="PF00155">
    <property type="entry name" value="Aminotran_1_2"/>
    <property type="match status" value="1"/>
</dbReference>
<feature type="binding site" evidence="9">
    <location>
        <position position="21"/>
    </location>
    <ligand>
        <name>substrate</name>
    </ligand>
</feature>
<organism evidence="11 12">
    <name type="scientific">Isoalcanivorax beigongshangi</name>
    <dbReference type="NCBI Taxonomy" id="3238810"/>
    <lineage>
        <taxon>Bacteria</taxon>
        <taxon>Pseudomonadati</taxon>
        <taxon>Pseudomonadota</taxon>
        <taxon>Gammaproteobacteria</taxon>
        <taxon>Oceanospirillales</taxon>
        <taxon>Alcanivoracaceae</taxon>
        <taxon>Isoalcanivorax</taxon>
    </lineage>
</organism>
<dbReference type="InterPro" id="IPR015424">
    <property type="entry name" value="PyrdxlP-dep_Trfase"/>
</dbReference>
<reference evidence="11 12" key="1">
    <citation type="submission" date="2024-07" db="EMBL/GenBank/DDBJ databases">
        <authorList>
            <person name="Ren Q."/>
        </authorList>
    </citation>
    <scope>NUCLEOTIDE SEQUENCE [LARGE SCALE GENOMIC DNA]</scope>
    <source>
        <strain evidence="11 12">REN37</strain>
    </source>
</reference>
<dbReference type="RefSeq" id="WP_369456256.1">
    <property type="nucleotide sequence ID" value="NZ_JBGCUO010000002.1"/>
</dbReference>
<dbReference type="PANTHER" id="PTHR13693">
    <property type="entry name" value="CLASS II AMINOTRANSFERASE/8-AMINO-7-OXONONANOATE SYNTHASE"/>
    <property type="match status" value="1"/>
</dbReference>
<comment type="function">
    <text evidence="9">Catalyzes the decarboxylative condensation of pimeloyl-[acyl-carrier protein] and L-alanine to produce 8-amino-7-oxononanoate (AON), [acyl-carrier protein], and carbon dioxide.</text>
</comment>
<evidence type="ECO:0000256" key="7">
    <source>
        <dbReference type="ARBA" id="ARBA00022898"/>
    </source>
</evidence>
<comment type="subunit">
    <text evidence="4 9">Homodimer.</text>
</comment>
<dbReference type="PANTHER" id="PTHR13693:SF100">
    <property type="entry name" value="8-AMINO-7-OXONONANOATE SYNTHASE"/>
    <property type="match status" value="1"/>
</dbReference>
<evidence type="ECO:0000256" key="1">
    <source>
        <dbReference type="ARBA" id="ARBA00001933"/>
    </source>
</evidence>
<feature type="binding site" evidence="9">
    <location>
        <position position="353"/>
    </location>
    <ligand>
        <name>substrate</name>
    </ligand>
</feature>
<dbReference type="InterPro" id="IPR004723">
    <property type="entry name" value="AONS_Archaea/Proteobacteria"/>
</dbReference>
<comment type="cofactor">
    <cofactor evidence="1 9">
        <name>pyridoxal 5'-phosphate</name>
        <dbReference type="ChEBI" id="CHEBI:597326"/>
    </cofactor>
</comment>
<comment type="pathway">
    <text evidence="2 9">Cofactor biosynthesis; biotin biosynthesis.</text>
</comment>
<comment type="catalytic activity">
    <reaction evidence="8 9">
        <text>6-carboxyhexanoyl-[ACP] + L-alanine + H(+) = (8S)-8-amino-7-oxononanoate + holo-[ACP] + CO2</text>
        <dbReference type="Rhea" id="RHEA:42288"/>
        <dbReference type="Rhea" id="RHEA-COMP:9685"/>
        <dbReference type="Rhea" id="RHEA-COMP:9955"/>
        <dbReference type="ChEBI" id="CHEBI:15378"/>
        <dbReference type="ChEBI" id="CHEBI:16526"/>
        <dbReference type="ChEBI" id="CHEBI:57972"/>
        <dbReference type="ChEBI" id="CHEBI:64479"/>
        <dbReference type="ChEBI" id="CHEBI:78846"/>
        <dbReference type="ChEBI" id="CHEBI:149468"/>
        <dbReference type="EC" id="2.3.1.47"/>
    </reaction>
</comment>
<feature type="binding site" evidence="9">
    <location>
        <position position="236"/>
    </location>
    <ligand>
        <name>pyridoxal 5'-phosphate</name>
        <dbReference type="ChEBI" id="CHEBI:597326"/>
    </ligand>
</feature>
<feature type="binding site" evidence="9">
    <location>
        <begin position="108"/>
        <end position="109"/>
    </location>
    <ligand>
        <name>pyridoxal 5'-phosphate</name>
        <dbReference type="ChEBI" id="CHEBI:597326"/>
    </ligand>
</feature>
<evidence type="ECO:0000313" key="11">
    <source>
        <dbReference type="EMBL" id="MEY1662986.1"/>
    </source>
</evidence>
<evidence type="ECO:0000256" key="9">
    <source>
        <dbReference type="HAMAP-Rule" id="MF_01693"/>
    </source>
</evidence>
<dbReference type="Proteomes" id="UP001562065">
    <property type="component" value="Unassembled WGS sequence"/>
</dbReference>
<evidence type="ECO:0000256" key="4">
    <source>
        <dbReference type="ARBA" id="ARBA00011738"/>
    </source>
</evidence>
<dbReference type="InterPro" id="IPR022834">
    <property type="entry name" value="AONS_Proteobacteria"/>
</dbReference>
<feature type="modified residue" description="N6-(pyridoxal phosphate)lysine" evidence="9">
    <location>
        <position position="239"/>
    </location>
</feature>
<feature type="domain" description="Aminotransferase class I/classII large" evidence="10">
    <location>
        <begin position="41"/>
        <end position="381"/>
    </location>
</feature>
<comment type="caution">
    <text evidence="11">The sequence shown here is derived from an EMBL/GenBank/DDBJ whole genome shotgun (WGS) entry which is preliminary data.</text>
</comment>